<dbReference type="InterPro" id="IPR018247">
    <property type="entry name" value="EF_Hand_1_Ca_BS"/>
</dbReference>
<dbReference type="InterPro" id="IPR011992">
    <property type="entry name" value="EF-hand-dom_pair"/>
</dbReference>
<dbReference type="EMBL" id="CAJNJA010007187">
    <property type="protein sequence ID" value="CAE7221368.1"/>
    <property type="molecule type" value="Genomic_DNA"/>
</dbReference>
<keyword evidence="3" id="KW-1133">Transmembrane helix</keyword>
<feature type="region of interest" description="Disordered" evidence="2">
    <location>
        <begin position="1"/>
        <end position="21"/>
    </location>
</feature>
<evidence type="ECO:0000256" key="2">
    <source>
        <dbReference type="SAM" id="MobiDB-lite"/>
    </source>
</evidence>
<evidence type="ECO:0000256" key="1">
    <source>
        <dbReference type="ARBA" id="ARBA00022837"/>
    </source>
</evidence>
<feature type="transmembrane region" description="Helical" evidence="3">
    <location>
        <begin position="166"/>
        <end position="188"/>
    </location>
</feature>
<evidence type="ECO:0000313" key="5">
    <source>
        <dbReference type="EMBL" id="CAE7221368.1"/>
    </source>
</evidence>
<name>A0A812K680_9DINO</name>
<keyword evidence="6" id="KW-1185">Reference proteome</keyword>
<gene>
    <name evidence="5" type="ORF">SNEC2469_LOCUS2844</name>
</gene>
<evidence type="ECO:0000313" key="6">
    <source>
        <dbReference type="Proteomes" id="UP000601435"/>
    </source>
</evidence>
<reference evidence="5" key="1">
    <citation type="submission" date="2021-02" db="EMBL/GenBank/DDBJ databases">
        <authorList>
            <person name="Dougan E. K."/>
            <person name="Rhodes N."/>
            <person name="Thang M."/>
            <person name="Chan C."/>
        </authorList>
    </citation>
    <scope>NUCLEOTIDE SEQUENCE</scope>
</reference>
<proteinExistence type="predicted"/>
<dbReference type="AlphaFoldDB" id="A0A812K680"/>
<dbReference type="Gene3D" id="1.10.238.10">
    <property type="entry name" value="EF-hand"/>
    <property type="match status" value="1"/>
</dbReference>
<dbReference type="PROSITE" id="PS00018">
    <property type="entry name" value="EF_HAND_1"/>
    <property type="match status" value="2"/>
</dbReference>
<keyword evidence="1" id="KW-0106">Calcium</keyword>
<dbReference type="PROSITE" id="PS50222">
    <property type="entry name" value="EF_HAND_2"/>
    <property type="match status" value="1"/>
</dbReference>
<organism evidence="5 6">
    <name type="scientific">Symbiodinium necroappetens</name>
    <dbReference type="NCBI Taxonomy" id="1628268"/>
    <lineage>
        <taxon>Eukaryota</taxon>
        <taxon>Sar</taxon>
        <taxon>Alveolata</taxon>
        <taxon>Dinophyceae</taxon>
        <taxon>Suessiales</taxon>
        <taxon>Symbiodiniaceae</taxon>
        <taxon>Symbiodinium</taxon>
    </lineage>
</organism>
<keyword evidence="3" id="KW-0812">Transmembrane</keyword>
<comment type="caution">
    <text evidence="5">The sequence shown here is derived from an EMBL/GenBank/DDBJ whole genome shotgun (WGS) entry which is preliminary data.</text>
</comment>
<accession>A0A812K680</accession>
<feature type="domain" description="EF-hand" evidence="4">
    <location>
        <begin position="121"/>
        <end position="156"/>
    </location>
</feature>
<dbReference type="Proteomes" id="UP000601435">
    <property type="component" value="Unassembled WGS sequence"/>
</dbReference>
<keyword evidence="3" id="KW-0472">Membrane</keyword>
<evidence type="ECO:0000259" key="4">
    <source>
        <dbReference type="PROSITE" id="PS50222"/>
    </source>
</evidence>
<evidence type="ECO:0000256" key="3">
    <source>
        <dbReference type="SAM" id="Phobius"/>
    </source>
</evidence>
<dbReference type="InterPro" id="IPR002048">
    <property type="entry name" value="EF_hand_dom"/>
</dbReference>
<sequence>MPMPPVPANDGDNPLAGGASSGAFTSTVKLRTEEGKLIEIDALEMPMGVKKVLHELDLDSTGIVDEKNLEDSLRCLKHLKNGLDTDGSGHVSNQEMEDGVALLTKLMKEKSLNSQEMPYKHLPECIQEVMREWDADGSGMVGVSELSAAATAYKKVQQEGRMMRKIILGLSMVILLLMIGMFILSWAAAEMAKEMRGDGDAIMANSQGMVVKVASSDFEMAPDGTLIIRGAGSVNATCPANQTCRRLESSSSKLQVANSETPRRLSSTLPDASFKELKSLTLKDNLGHALKVSITSWQRLSLRSSKCGSVIHLNGDHGTLTLDDYDMTADAQMEGYVKDAGMEGLFEDGPISGFGRRLSSTDGLLEGFFNMLEDIEWACESVELPNPNDMPQFYYAKMHVKHLHGQPERGYSQFFTDAEGNFLTVPGVIVEDGKVYKTWTEELVKSASLTAYMSHYAMHPFQRELRLKRSGEQVIQAKIEAKGKVGYRCLVETPQKATIAAAAENALPSLEFRGVVVENGTVLRHWRMDPLGDLERGGNLDAHEMQIAMMEAGLIPNVVDYFDVDTDPKGKFEPGQPYRVRMYSTVSGSKVDTTKQYVEIVSLPSAFEVAGMFDYFNVTKLDEGCRFSRELQQQFNESNSSNLSMAAQMLVDEVEMLERTNRSSTSANFKMPPEIYPWSEFPNSVAWTFDELKKRASAGKLHDDSLTLARTSKYWDAIFTLRENQVELDSHRFYDQLADTYNDTNFSNYSSGGRRLSSDGRRLLARRLGRRTPTADDGSYFVEIDEDDLKPQHPDHPMRRLSARRLDDDDNPFWKYKAWVTPEKIDIEVEAGKAKLQFLVQYCNLWNPTATNWGACMTGRAGAGDIVKLEAYCSGKQILFPFPKVQLELGGLLVYDDTSAMGIATGERMYMKPVEARGKALRMNGWSYTFANPGDAGTTFVLESADGGIGVLGSDARVWIKNTGGRWMQDNSGNAGVTNGPPRGWEKFNVLDAGGGQVWLRSHRGEYLGIYETSPQPSPLQCTVTLFRGRDCTGSSRTLWSTDSRGGQEWRNYGRRRWGTSEDEWESARATGDCALVEFYDEDEDVSGYEDNQYEFNNFNCENFKSDIEDDLGGLRITAVGPEPPEFEGNLVLYDHKDYRAKWTLTKEEDGSSIVSFGDALLYGGLTFSKEVEIIWDIGASWTTEIGAAGAYHQTHGIYLAEIYGKLDKTTSCVREQEACLNLPCTKLNVTCQPRKTIFEITPAQIYLPRRCTGGTCT</sequence>
<dbReference type="GO" id="GO:0005509">
    <property type="term" value="F:calcium ion binding"/>
    <property type="evidence" value="ECO:0007669"/>
    <property type="project" value="InterPro"/>
</dbReference>
<dbReference type="OrthoDB" id="409236at2759"/>
<protein>
    <recommendedName>
        <fullName evidence="4">EF-hand domain-containing protein</fullName>
    </recommendedName>
</protein>
<dbReference type="SMART" id="SM00054">
    <property type="entry name" value="EFh"/>
    <property type="match status" value="2"/>
</dbReference>
<dbReference type="SUPFAM" id="SSF47473">
    <property type="entry name" value="EF-hand"/>
    <property type="match status" value="1"/>
</dbReference>